<gene>
    <name evidence="1" type="ORF">TSUD_283490</name>
</gene>
<keyword evidence="2" id="KW-1185">Reference proteome</keyword>
<protein>
    <submittedName>
        <fullName evidence="1">Uncharacterized protein</fullName>
    </submittedName>
</protein>
<name>A0A2Z6NGG2_TRISU</name>
<sequence>MLWQNSTTSPQTVISRAMDTLNEWLYLQRAKLLVQISKDQPILWKPPHKTMLQRFHRRICVDRSTWSDCSASTIEAETHAHNECAKI</sequence>
<organism evidence="1 2">
    <name type="scientific">Trifolium subterraneum</name>
    <name type="common">Subterranean clover</name>
    <dbReference type="NCBI Taxonomy" id="3900"/>
    <lineage>
        <taxon>Eukaryota</taxon>
        <taxon>Viridiplantae</taxon>
        <taxon>Streptophyta</taxon>
        <taxon>Embryophyta</taxon>
        <taxon>Tracheophyta</taxon>
        <taxon>Spermatophyta</taxon>
        <taxon>Magnoliopsida</taxon>
        <taxon>eudicotyledons</taxon>
        <taxon>Gunneridae</taxon>
        <taxon>Pentapetalae</taxon>
        <taxon>rosids</taxon>
        <taxon>fabids</taxon>
        <taxon>Fabales</taxon>
        <taxon>Fabaceae</taxon>
        <taxon>Papilionoideae</taxon>
        <taxon>50 kb inversion clade</taxon>
        <taxon>NPAAA clade</taxon>
        <taxon>Hologalegina</taxon>
        <taxon>IRL clade</taxon>
        <taxon>Trifolieae</taxon>
        <taxon>Trifolium</taxon>
    </lineage>
</organism>
<proteinExistence type="predicted"/>
<evidence type="ECO:0000313" key="2">
    <source>
        <dbReference type="Proteomes" id="UP000242715"/>
    </source>
</evidence>
<evidence type="ECO:0000313" key="1">
    <source>
        <dbReference type="EMBL" id="GAU42926.1"/>
    </source>
</evidence>
<reference evidence="2" key="1">
    <citation type="journal article" date="2017" name="Front. Plant Sci.">
        <title>Climate Clever Clovers: New Paradigm to Reduce the Environmental Footprint of Ruminants by Breeding Low Methanogenic Forages Utilizing Haplotype Variation.</title>
        <authorList>
            <person name="Kaur P."/>
            <person name="Appels R."/>
            <person name="Bayer P.E."/>
            <person name="Keeble-Gagnere G."/>
            <person name="Wang J."/>
            <person name="Hirakawa H."/>
            <person name="Shirasawa K."/>
            <person name="Vercoe P."/>
            <person name="Stefanova K."/>
            <person name="Durmic Z."/>
            <person name="Nichols P."/>
            <person name="Revell C."/>
            <person name="Isobe S.N."/>
            <person name="Edwards D."/>
            <person name="Erskine W."/>
        </authorList>
    </citation>
    <scope>NUCLEOTIDE SEQUENCE [LARGE SCALE GENOMIC DNA]</scope>
    <source>
        <strain evidence="2">cv. Daliak</strain>
    </source>
</reference>
<dbReference type="AlphaFoldDB" id="A0A2Z6NGG2"/>
<accession>A0A2Z6NGG2</accession>
<dbReference type="Proteomes" id="UP000242715">
    <property type="component" value="Unassembled WGS sequence"/>
</dbReference>
<dbReference type="EMBL" id="DF973947">
    <property type="protein sequence ID" value="GAU42926.1"/>
    <property type="molecule type" value="Genomic_DNA"/>
</dbReference>